<feature type="domain" description="Spore germination GerAC-like C-terminal" evidence="1">
    <location>
        <begin position="23"/>
        <end position="185"/>
    </location>
</feature>
<dbReference type="RefSeq" id="WP_277567702.1">
    <property type="nucleotide sequence ID" value="NZ_JAPDHZ010000005.1"/>
</dbReference>
<dbReference type="InterPro" id="IPR038501">
    <property type="entry name" value="Spore_GerAC_C_sf"/>
</dbReference>
<evidence type="ECO:0000313" key="2">
    <source>
        <dbReference type="EMBL" id="MDG0793924.1"/>
    </source>
</evidence>
<dbReference type="PANTHER" id="PTHR35789:SF1">
    <property type="entry name" value="SPORE GERMINATION PROTEIN B3"/>
    <property type="match status" value="1"/>
</dbReference>
<dbReference type="GO" id="GO:0016020">
    <property type="term" value="C:membrane"/>
    <property type="evidence" value="ECO:0007669"/>
    <property type="project" value="InterPro"/>
</dbReference>
<dbReference type="Gene3D" id="3.30.300.210">
    <property type="entry name" value="Nutrient germinant receptor protein C, domain 3"/>
    <property type="match status" value="1"/>
</dbReference>
<organism evidence="2 3">
    <name type="scientific">Cohnella ginsengisoli</name>
    <dbReference type="NCBI Taxonomy" id="425004"/>
    <lineage>
        <taxon>Bacteria</taxon>
        <taxon>Bacillati</taxon>
        <taxon>Bacillota</taxon>
        <taxon>Bacilli</taxon>
        <taxon>Bacillales</taxon>
        <taxon>Paenibacillaceae</taxon>
        <taxon>Cohnella</taxon>
    </lineage>
</organism>
<evidence type="ECO:0000259" key="1">
    <source>
        <dbReference type="Pfam" id="PF05504"/>
    </source>
</evidence>
<name>A0A9X4QP24_9BACL</name>
<evidence type="ECO:0000313" key="3">
    <source>
        <dbReference type="Proteomes" id="UP001153387"/>
    </source>
</evidence>
<dbReference type="InterPro" id="IPR046953">
    <property type="entry name" value="Spore_GerAC-like_C"/>
</dbReference>
<protein>
    <submittedName>
        <fullName evidence="2">Ger(X)C family spore germination C-terminal domain-containing protein</fullName>
    </submittedName>
</protein>
<comment type="caution">
    <text evidence="2">The sequence shown here is derived from an EMBL/GenBank/DDBJ whole genome shotgun (WGS) entry which is preliminary data.</text>
</comment>
<dbReference type="AlphaFoldDB" id="A0A9X4QP24"/>
<sequence>MGTIEVESEGNDPGKAELFKLAGAAVFKDLRLVGLLNGYETDGLNWATNHMKDGRINAELPGGQGNVGMLITHAERKITAEIKGDRVWFNLLLQGRGTLIENNTDLDITRPKMIALVQHALEQSAKKQVQDVIIKLQRQYNADAVGFGQILHRNKPKEWKKLKSRWDRSFAKANIAVDVKLTIGSAGMSGPPLQLNQKENRK</sequence>
<dbReference type="GO" id="GO:0009847">
    <property type="term" value="P:spore germination"/>
    <property type="evidence" value="ECO:0007669"/>
    <property type="project" value="InterPro"/>
</dbReference>
<dbReference type="Proteomes" id="UP001153387">
    <property type="component" value="Unassembled WGS sequence"/>
</dbReference>
<accession>A0A9X4QP24</accession>
<keyword evidence="3" id="KW-1185">Reference proteome</keyword>
<dbReference type="InterPro" id="IPR008844">
    <property type="entry name" value="Spore_GerAC-like"/>
</dbReference>
<reference evidence="2 3" key="1">
    <citation type="submission" date="2022-10" db="EMBL/GenBank/DDBJ databases">
        <title>Comparative genomic analysis of Cohnella hashimotonis sp. nov., isolated from the International Space Station.</title>
        <authorList>
            <person name="Simpson A."/>
            <person name="Venkateswaran K."/>
        </authorList>
    </citation>
    <scope>NUCLEOTIDE SEQUENCE [LARGE SCALE GENOMIC DNA]</scope>
    <source>
        <strain evidence="2 3">DSM 18997</strain>
    </source>
</reference>
<dbReference type="Pfam" id="PF05504">
    <property type="entry name" value="Spore_GerAC"/>
    <property type="match status" value="1"/>
</dbReference>
<dbReference type="EMBL" id="JAPDHZ010000005">
    <property type="protein sequence ID" value="MDG0793924.1"/>
    <property type="molecule type" value="Genomic_DNA"/>
</dbReference>
<dbReference type="PANTHER" id="PTHR35789">
    <property type="entry name" value="SPORE GERMINATION PROTEIN B3"/>
    <property type="match status" value="1"/>
</dbReference>
<proteinExistence type="predicted"/>
<gene>
    <name evidence="2" type="ORF">OMP38_26200</name>
</gene>